<keyword evidence="1" id="KW-0812">Transmembrane</keyword>
<feature type="transmembrane region" description="Helical" evidence="1">
    <location>
        <begin position="6"/>
        <end position="24"/>
    </location>
</feature>
<dbReference type="AlphaFoldDB" id="A0A1E5LCB9"/>
<keyword evidence="1" id="KW-0472">Membrane</keyword>
<comment type="caution">
    <text evidence="2">The sequence shown here is derived from an EMBL/GenBank/DDBJ whole genome shotgun (WGS) entry which is preliminary data.</text>
</comment>
<evidence type="ECO:0000313" key="2">
    <source>
        <dbReference type="EMBL" id="OEH91711.1"/>
    </source>
</evidence>
<feature type="transmembrane region" description="Helical" evidence="1">
    <location>
        <begin position="66"/>
        <end position="84"/>
    </location>
</feature>
<gene>
    <name evidence="2" type="ORF">BFG57_17990</name>
</gene>
<dbReference type="OrthoDB" id="2677871at2"/>
<accession>A0A1E5LCB9</accession>
<dbReference type="Pfam" id="PF04307">
    <property type="entry name" value="YdjM"/>
    <property type="match status" value="1"/>
</dbReference>
<feature type="transmembrane region" description="Helical" evidence="1">
    <location>
        <begin position="159"/>
        <end position="180"/>
    </location>
</feature>
<proteinExistence type="predicted"/>
<dbReference type="InterPro" id="IPR007404">
    <property type="entry name" value="YdjM-like"/>
</dbReference>
<keyword evidence="1" id="KW-1133">Transmembrane helix</keyword>
<evidence type="ECO:0000313" key="3">
    <source>
        <dbReference type="Proteomes" id="UP000095209"/>
    </source>
</evidence>
<feature type="transmembrane region" description="Helical" evidence="1">
    <location>
        <begin position="91"/>
        <end position="111"/>
    </location>
</feature>
<name>A0A1E5LCB9_9BACI</name>
<feature type="transmembrane region" description="Helical" evidence="1">
    <location>
        <begin position="131"/>
        <end position="152"/>
    </location>
</feature>
<dbReference type="Proteomes" id="UP000095209">
    <property type="component" value="Unassembled WGS sequence"/>
</dbReference>
<keyword evidence="3" id="KW-1185">Reference proteome</keyword>
<sequence>MDIFTIIAEFGYHGAIGAFVAYLISMNKELSRSKRVLLLFFGFSAALSPDIPLLVSGQLYQLGHSFLIVPSLSLLIAIIAKLFFRSQLTLGFLWFAMFSSVLFGHLAMDFFDNGLALFYPIFTEDVVGLNIFTGHDAIIIIPFTLLVSLLTFKKMSKKTALNIVIMGIVVFASYAGLMSFSKFQVQNELIEEFPNAEITIEPISVTPFQDEQWSYEVRDGNLIVEGRASLFEKCELKRNVITHSNINHLLKEINLNNDIYYITTNYVFIENGHYDVIDFDDVEFERMYVYKLNQKTQNLEEVSEEKKEEILNNNMNSKM</sequence>
<reference evidence="2 3" key="1">
    <citation type="submission" date="2016-08" db="EMBL/GenBank/DDBJ databases">
        <title>Genome of Bacillus solimangrovi GH2-4.</title>
        <authorList>
            <person name="Lim S."/>
            <person name="Kim B.-C."/>
        </authorList>
    </citation>
    <scope>NUCLEOTIDE SEQUENCE [LARGE SCALE GENOMIC DNA]</scope>
    <source>
        <strain evidence="2 3">GH2-4</strain>
    </source>
</reference>
<evidence type="ECO:0000256" key="1">
    <source>
        <dbReference type="SAM" id="Phobius"/>
    </source>
</evidence>
<dbReference type="EMBL" id="MJEH01000050">
    <property type="protein sequence ID" value="OEH91711.1"/>
    <property type="molecule type" value="Genomic_DNA"/>
</dbReference>
<protein>
    <recommendedName>
        <fullName evidence="4">Hydrolase</fullName>
    </recommendedName>
</protein>
<evidence type="ECO:0008006" key="4">
    <source>
        <dbReference type="Google" id="ProtNLM"/>
    </source>
</evidence>
<organism evidence="2 3">
    <name type="scientific">Bacillus solimangrovi</name>
    <dbReference type="NCBI Taxonomy" id="1305675"/>
    <lineage>
        <taxon>Bacteria</taxon>
        <taxon>Bacillati</taxon>
        <taxon>Bacillota</taxon>
        <taxon>Bacilli</taxon>
        <taxon>Bacillales</taxon>
        <taxon>Bacillaceae</taxon>
        <taxon>Bacillus</taxon>
    </lineage>
</organism>
<feature type="transmembrane region" description="Helical" evidence="1">
    <location>
        <begin position="36"/>
        <end position="60"/>
    </location>
</feature>
<dbReference type="RefSeq" id="WP_069718268.1">
    <property type="nucleotide sequence ID" value="NZ_MJEH01000050.1"/>
</dbReference>